<evidence type="ECO:0000256" key="3">
    <source>
        <dbReference type="ARBA" id="ARBA00022679"/>
    </source>
</evidence>
<keyword evidence="4" id="KW-0548">Nucleotidyltransferase</keyword>
<evidence type="ECO:0000256" key="8">
    <source>
        <dbReference type="ARBA" id="ARBA00048744"/>
    </source>
</evidence>
<feature type="binding site" evidence="9">
    <location>
        <position position="339"/>
    </location>
    <ligand>
        <name>Mg(2+)</name>
        <dbReference type="ChEBI" id="CHEBI:18420"/>
        <label>2</label>
    </ligand>
</feature>
<dbReference type="InterPro" id="IPR005093">
    <property type="entry name" value="RNArep_beta"/>
</dbReference>
<keyword evidence="9" id="KW-0460">Magnesium</keyword>
<feature type="binding site" evidence="9">
    <location>
        <position position="460"/>
    </location>
    <ligand>
        <name>Mg(2+)</name>
        <dbReference type="ChEBI" id="CHEBI:18420"/>
        <label>2</label>
    </ligand>
</feature>
<gene>
    <name evidence="11" type="ORF">H2RhizoLitter49938_000003</name>
</gene>
<name>A0A514DA62_9VIRU</name>
<keyword evidence="3" id="KW-0808">Transferase</keyword>
<sequence>MEQGLVIQTSDGRREFFISDDFCSASSISEKNYNTSKCFILSWIALLSDSPLNSCGSTKPVRLYRDFLSYIRSNSLKSTIIEFSSLAHKFAAMHTLTGAGSSIGDWIDEFKDTPVFFEYNRYYQTGDVELFDFIYNFLVFGKKIGYVDESLEETAFRGWIDIEKRLADQIIPGDDLAALKAVLSVALPTFTMQHFRPKFGPGAVSERGVHGRIQKVESFMYDRMIDRFMFGGHLGYYGAGHELGLSGEASVPTETWSRTDKRVSSRIARLMFVPKDIKTSRSICMEPNVLQYFQQGVLSSMLDLLGESGFSSFIKLEDQSRNRFLAEVGSFSASIDTIDLSSASDCLSLNLVKAVFPKSWQIPMLVTRSHGCFTPDGSVHELKKFAPMGSALCFPTQCMVFCAVVVYAGCAYAYVKSQPKQSFSEWLTPSRIRSVISSFGKSDGFDRKPGFTSLAVYGDDICLDSRLTGFVMLTLDRLGFLVNRQKSFVGSQLFRESCGGYYLNGFDVTPLFFRGSSAHNRAQDLASKTALCNQAWEKGYRGLYRYTLRSILYGDYAHRSNGVTSIFFKDQFSDSFGVIAKSPHNKHLRARENSDLQRTEYNAISITHEFNIPDKRGSVDRYEYMRWMSNHLHDNSTDFPKPVSRSDTGGARIVRRWIPNY</sequence>
<feature type="binding site" evidence="9">
    <location>
        <position position="459"/>
    </location>
    <ligand>
        <name>Mg(2+)</name>
        <dbReference type="ChEBI" id="CHEBI:18420"/>
        <label>2</label>
    </ligand>
</feature>
<dbReference type="EMBL" id="MN035565">
    <property type="protein sequence ID" value="QDH90486.1"/>
    <property type="molecule type" value="Genomic_RNA"/>
</dbReference>
<proteinExistence type="predicted"/>
<evidence type="ECO:0000256" key="9">
    <source>
        <dbReference type="PIRSR" id="PIRSR605093-1"/>
    </source>
</evidence>
<reference evidence="11" key="1">
    <citation type="submission" date="2019-05" db="EMBL/GenBank/DDBJ databases">
        <title>Metatranscriptomic reconstruction reveals RNA viruses with the potential to shape carbon cycling in soil.</title>
        <authorList>
            <person name="Starr E.P."/>
            <person name="Nuccio E."/>
            <person name="Pett-Ridge J."/>
            <person name="Banfield J.F."/>
            <person name="Firestone M.K."/>
        </authorList>
    </citation>
    <scope>NUCLEOTIDE SEQUENCE</scope>
    <source>
        <strain evidence="11">H2_Rhizo_Litter_49_scaffold_938</strain>
    </source>
</reference>
<keyword evidence="5" id="KW-0547">Nucleotide-binding</keyword>
<dbReference type="EC" id="2.7.7.48" evidence="1"/>
<organism evidence="11">
    <name type="scientific">Leviviridae sp</name>
    <dbReference type="NCBI Taxonomy" id="2027243"/>
    <lineage>
        <taxon>Viruses</taxon>
        <taxon>Riboviria</taxon>
        <taxon>Orthornavirae</taxon>
        <taxon>Lenarviricota</taxon>
        <taxon>Leviviricetes</taxon>
        <taxon>Norzivirales</taxon>
        <taxon>Fiersviridae</taxon>
    </lineage>
</organism>
<comment type="cofactor">
    <cofactor evidence="9">
        <name>Mg(2+)</name>
        <dbReference type="ChEBI" id="CHEBI:18420"/>
    </cofactor>
    <text evidence="9">Binds 2 Mg(2+) per subunit.</text>
</comment>
<comment type="catalytic activity">
    <reaction evidence="8">
        <text>RNA(n) + a ribonucleoside 5'-triphosphate = RNA(n+1) + diphosphate</text>
        <dbReference type="Rhea" id="RHEA:21248"/>
        <dbReference type="Rhea" id="RHEA-COMP:14527"/>
        <dbReference type="Rhea" id="RHEA-COMP:17342"/>
        <dbReference type="ChEBI" id="CHEBI:33019"/>
        <dbReference type="ChEBI" id="CHEBI:61557"/>
        <dbReference type="ChEBI" id="CHEBI:140395"/>
        <dbReference type="EC" id="2.7.7.48"/>
    </reaction>
</comment>
<dbReference type="Pfam" id="PF03431">
    <property type="entry name" value="RNA_replicase_B"/>
    <property type="match status" value="2"/>
</dbReference>
<keyword evidence="6" id="KW-0693">Viral RNA replication</keyword>
<evidence type="ECO:0000259" key="10">
    <source>
        <dbReference type="PROSITE" id="PS50522"/>
    </source>
</evidence>
<evidence type="ECO:0000256" key="1">
    <source>
        <dbReference type="ARBA" id="ARBA00012494"/>
    </source>
</evidence>
<evidence type="ECO:0000256" key="5">
    <source>
        <dbReference type="ARBA" id="ARBA00022741"/>
    </source>
</evidence>
<dbReference type="GO" id="GO:0046872">
    <property type="term" value="F:metal ion binding"/>
    <property type="evidence" value="ECO:0007669"/>
    <property type="project" value="UniProtKB-KW"/>
</dbReference>
<evidence type="ECO:0000256" key="6">
    <source>
        <dbReference type="ARBA" id="ARBA00022953"/>
    </source>
</evidence>
<dbReference type="GO" id="GO:0003968">
    <property type="term" value="F:RNA-directed RNA polymerase activity"/>
    <property type="evidence" value="ECO:0007669"/>
    <property type="project" value="UniProtKB-KW"/>
</dbReference>
<accession>A0A514DA62</accession>
<dbReference type="PROSITE" id="PS50522">
    <property type="entry name" value="RDRP_PHAGE"/>
    <property type="match status" value="1"/>
</dbReference>
<dbReference type="InterPro" id="IPR007096">
    <property type="entry name" value="RNA-dir_Rpol_cat_phage"/>
</dbReference>
<dbReference type="GO" id="GO:0039694">
    <property type="term" value="P:viral RNA genome replication"/>
    <property type="evidence" value="ECO:0007669"/>
    <property type="project" value="InterPro"/>
</dbReference>
<evidence type="ECO:0000256" key="4">
    <source>
        <dbReference type="ARBA" id="ARBA00022695"/>
    </source>
</evidence>
<keyword evidence="2 11" id="KW-0696">RNA-directed RNA polymerase</keyword>
<evidence type="ECO:0000256" key="2">
    <source>
        <dbReference type="ARBA" id="ARBA00022484"/>
    </source>
</evidence>
<feature type="domain" description="RdRp catalytic" evidence="10">
    <location>
        <begin position="324"/>
        <end position="491"/>
    </location>
</feature>
<protein>
    <recommendedName>
        <fullName evidence="1">RNA-directed RNA polymerase</fullName>
        <ecNumber evidence="1">2.7.7.48</ecNumber>
    </recommendedName>
    <alternativeName>
        <fullName evidence="7">RNA replicase beta chain</fullName>
    </alternativeName>
</protein>
<evidence type="ECO:0000256" key="7">
    <source>
        <dbReference type="ARBA" id="ARBA00030248"/>
    </source>
</evidence>
<keyword evidence="9" id="KW-0479">Metal-binding</keyword>
<dbReference type="GO" id="GO:0000166">
    <property type="term" value="F:nucleotide binding"/>
    <property type="evidence" value="ECO:0007669"/>
    <property type="project" value="UniProtKB-KW"/>
</dbReference>
<evidence type="ECO:0000313" key="11">
    <source>
        <dbReference type="EMBL" id="QDH90486.1"/>
    </source>
</evidence>